<evidence type="ECO:0000256" key="1">
    <source>
        <dbReference type="SAM" id="MobiDB-lite"/>
    </source>
</evidence>
<evidence type="ECO:0000313" key="3">
    <source>
        <dbReference type="Proteomes" id="UP001500063"/>
    </source>
</evidence>
<comment type="caution">
    <text evidence="2">The sequence shown here is derived from an EMBL/GenBank/DDBJ whole genome shotgun (WGS) entry which is preliminary data.</text>
</comment>
<accession>A0ABP3HUN6</accession>
<dbReference type="RefSeq" id="WP_344124325.1">
    <property type="nucleotide sequence ID" value="NZ_BAAABW010000042.1"/>
</dbReference>
<dbReference type="EMBL" id="BAAABW010000042">
    <property type="protein sequence ID" value="GAA0380855.1"/>
    <property type="molecule type" value="Genomic_DNA"/>
</dbReference>
<keyword evidence="3" id="KW-1185">Reference proteome</keyword>
<feature type="compositionally biased region" description="Polar residues" evidence="1">
    <location>
        <begin position="71"/>
        <end position="83"/>
    </location>
</feature>
<evidence type="ECO:0000313" key="2">
    <source>
        <dbReference type="EMBL" id="GAA0380855.1"/>
    </source>
</evidence>
<dbReference type="Proteomes" id="UP001500063">
    <property type="component" value="Unassembled WGS sequence"/>
</dbReference>
<feature type="region of interest" description="Disordered" evidence="1">
    <location>
        <begin position="15"/>
        <end position="44"/>
    </location>
</feature>
<gene>
    <name evidence="2" type="ORF">GCM10010319_69130</name>
</gene>
<reference evidence="3" key="1">
    <citation type="journal article" date="2019" name="Int. J. Syst. Evol. Microbiol.">
        <title>The Global Catalogue of Microorganisms (GCM) 10K type strain sequencing project: providing services to taxonomists for standard genome sequencing and annotation.</title>
        <authorList>
            <consortium name="The Broad Institute Genomics Platform"/>
            <consortium name="The Broad Institute Genome Sequencing Center for Infectious Disease"/>
            <person name="Wu L."/>
            <person name="Ma J."/>
        </authorList>
    </citation>
    <scope>NUCLEOTIDE SEQUENCE [LARGE SCALE GENOMIC DNA]</scope>
    <source>
        <strain evidence="3">JCM 4565</strain>
    </source>
</reference>
<protein>
    <submittedName>
        <fullName evidence="2">Uncharacterized protein</fullName>
    </submittedName>
</protein>
<feature type="compositionally biased region" description="Basic and acidic residues" evidence="1">
    <location>
        <begin position="61"/>
        <end position="70"/>
    </location>
</feature>
<sequence length="83" mass="9260">MRTVPAGRIGKCTTVRGKAPYRTAQEVHSERLPSPPSSKRGNRIEKLFTTKVLRRVQPPAETHEYKKESGSSDGAMTYDTTKV</sequence>
<organism evidence="2 3">
    <name type="scientific">Streptomyces blastmyceticus</name>
    <dbReference type="NCBI Taxonomy" id="68180"/>
    <lineage>
        <taxon>Bacteria</taxon>
        <taxon>Bacillati</taxon>
        <taxon>Actinomycetota</taxon>
        <taxon>Actinomycetes</taxon>
        <taxon>Kitasatosporales</taxon>
        <taxon>Streptomycetaceae</taxon>
        <taxon>Streptomyces</taxon>
    </lineage>
</organism>
<proteinExistence type="predicted"/>
<feature type="region of interest" description="Disordered" evidence="1">
    <location>
        <begin position="56"/>
        <end position="83"/>
    </location>
</feature>
<name>A0ABP3HUN6_9ACTN</name>